<dbReference type="EMBL" id="CAHS01000015">
    <property type="protein sequence ID" value="CCG87296.1"/>
    <property type="molecule type" value="Genomic_DNA"/>
</dbReference>
<reference evidence="1 2" key="1">
    <citation type="journal article" date="2013" name="Syst. Appl. Microbiol.">
        <title>Phylogenetic position and virulence apparatus of the pear flower necrosis pathogen Erwinia piriflorinigrans CFBP 5888T as assessed by comparative genomics.</title>
        <authorList>
            <person name="Smits T.H."/>
            <person name="Rezzonico F."/>
            <person name="Lopez M.M."/>
            <person name="Blom J."/>
            <person name="Goesmann A."/>
            <person name="Frey J.E."/>
            <person name="Duffy B."/>
        </authorList>
    </citation>
    <scope>NUCLEOTIDE SEQUENCE [LARGE SCALE GENOMIC DNA]</scope>
    <source>
        <strain evidence="2">CFBP5888</strain>
    </source>
</reference>
<accession>V5Z8D2</accession>
<keyword evidence="2" id="KW-1185">Reference proteome</keyword>
<evidence type="ECO:0000313" key="2">
    <source>
        <dbReference type="Proteomes" id="UP000018217"/>
    </source>
</evidence>
<dbReference type="STRING" id="1161919.EPIR_1931"/>
<evidence type="ECO:0000313" key="1">
    <source>
        <dbReference type="EMBL" id="CCG87296.1"/>
    </source>
</evidence>
<protein>
    <submittedName>
        <fullName evidence="1">Uncharacterized protein</fullName>
    </submittedName>
</protein>
<dbReference type="AlphaFoldDB" id="V5Z8D2"/>
<name>V5Z8D2_9GAMM</name>
<organism evidence="1 2">
    <name type="scientific">Erwinia piriflorinigrans CFBP 5888</name>
    <dbReference type="NCBI Taxonomy" id="1161919"/>
    <lineage>
        <taxon>Bacteria</taxon>
        <taxon>Pseudomonadati</taxon>
        <taxon>Pseudomonadota</taxon>
        <taxon>Gammaproteobacteria</taxon>
        <taxon>Enterobacterales</taxon>
        <taxon>Erwiniaceae</taxon>
        <taxon>Erwinia</taxon>
    </lineage>
</organism>
<dbReference type="Proteomes" id="UP000018217">
    <property type="component" value="Unassembled WGS sequence"/>
</dbReference>
<proteinExistence type="predicted"/>
<gene>
    <name evidence="1" type="ORF">EPIR_1931</name>
</gene>
<sequence length="62" mass="7240">MTSNAAVVDKKAFVTVKYSSNHLYSDLQNYLFFYFISPINKRQYPGIILKSCFRVNIISTQR</sequence>
<comment type="caution">
    <text evidence="1">The sequence shown here is derived from an EMBL/GenBank/DDBJ whole genome shotgun (WGS) entry which is preliminary data.</text>
</comment>